<evidence type="ECO:0000313" key="8">
    <source>
        <dbReference type="Proteomes" id="UP000321721"/>
    </source>
</evidence>
<feature type="transmembrane region" description="Helical" evidence="6">
    <location>
        <begin position="119"/>
        <end position="139"/>
    </location>
</feature>
<dbReference type="InterPro" id="IPR050833">
    <property type="entry name" value="Poly_Biosynth_Transport"/>
</dbReference>
<protein>
    <submittedName>
        <fullName evidence="7">Oligosaccharide flippase family protein</fullName>
    </submittedName>
</protein>
<feature type="transmembrane region" description="Helical" evidence="6">
    <location>
        <begin position="392"/>
        <end position="414"/>
    </location>
</feature>
<feature type="transmembrane region" description="Helical" evidence="6">
    <location>
        <begin position="176"/>
        <end position="196"/>
    </location>
</feature>
<dbReference type="Pfam" id="PF01943">
    <property type="entry name" value="Polysacc_synt"/>
    <property type="match status" value="1"/>
</dbReference>
<evidence type="ECO:0000256" key="4">
    <source>
        <dbReference type="ARBA" id="ARBA00022989"/>
    </source>
</evidence>
<dbReference type="AlphaFoldDB" id="A0A5C6RZX1"/>
<dbReference type="PANTHER" id="PTHR30250:SF11">
    <property type="entry name" value="O-ANTIGEN TRANSPORTER-RELATED"/>
    <property type="match status" value="1"/>
</dbReference>
<name>A0A5C6RZX1_9FLAO</name>
<feature type="transmembrane region" description="Helical" evidence="6">
    <location>
        <begin position="94"/>
        <end position="113"/>
    </location>
</feature>
<gene>
    <name evidence="7" type="ORF">FRY74_01650</name>
</gene>
<keyword evidence="8" id="KW-1185">Reference proteome</keyword>
<feature type="transmembrane region" description="Helical" evidence="6">
    <location>
        <begin position="335"/>
        <end position="358"/>
    </location>
</feature>
<sequence>MSTVNFIQSFLQRKGGYVVFSSYFAKLITFIIAVYIIRFIPKAEYGFIVYASTIISFIAPFKGLGIHQGLLRFGSISKSQQLKKYYLNQTLKKGLLYTLLIIGALCAITPLLSSNMEDAFLYIILLSFQLVSLLLLEIIKIYSRLIHLNKLYSNITIYNNIFLLIGVIGATYLWGALGYIVSLISIPTIYSLFLIFKLRLLNYNKNLTAPESNKSFLSYGFYMSLGGMLSQLLYAVDVILIGNLIKDAEIIAQYKTSNIIPFSLLILPVAILTNDFVKITNEADKDKRSIWHYYLNYLKIMSVICLGILGTFYFFSQEILLIFGKEYSNDNNLMFIFSVGVVGALLFRIPLGNILSAIGWPKINALFSVIVLLINIVAGYYCVINYGVMGAAYTTVFLMWFSGILSLFALLKFLKTE</sequence>
<evidence type="ECO:0000256" key="3">
    <source>
        <dbReference type="ARBA" id="ARBA00022692"/>
    </source>
</evidence>
<evidence type="ECO:0000256" key="6">
    <source>
        <dbReference type="SAM" id="Phobius"/>
    </source>
</evidence>
<dbReference type="Proteomes" id="UP000321721">
    <property type="component" value="Unassembled WGS sequence"/>
</dbReference>
<feature type="transmembrane region" description="Helical" evidence="6">
    <location>
        <begin position="365"/>
        <end position="386"/>
    </location>
</feature>
<feature type="transmembrane region" description="Helical" evidence="6">
    <location>
        <begin position="151"/>
        <end position="170"/>
    </location>
</feature>
<dbReference type="EMBL" id="VOOS01000001">
    <property type="protein sequence ID" value="TXB66912.1"/>
    <property type="molecule type" value="Genomic_DNA"/>
</dbReference>
<dbReference type="GO" id="GO:0005886">
    <property type="term" value="C:plasma membrane"/>
    <property type="evidence" value="ECO:0007669"/>
    <property type="project" value="UniProtKB-SubCell"/>
</dbReference>
<reference evidence="7 8" key="1">
    <citation type="submission" date="2019-08" db="EMBL/GenBank/DDBJ databases">
        <title>Genome of Vicingus serpentipes NCIMB 15042.</title>
        <authorList>
            <person name="Bowman J.P."/>
        </authorList>
    </citation>
    <scope>NUCLEOTIDE SEQUENCE [LARGE SCALE GENOMIC DNA]</scope>
    <source>
        <strain evidence="7 8">NCIMB 15042</strain>
    </source>
</reference>
<dbReference type="InterPro" id="IPR002797">
    <property type="entry name" value="Polysacc_synth"/>
</dbReference>
<evidence type="ECO:0000313" key="7">
    <source>
        <dbReference type="EMBL" id="TXB66912.1"/>
    </source>
</evidence>
<keyword evidence="3 6" id="KW-0812">Transmembrane</keyword>
<evidence type="ECO:0000256" key="1">
    <source>
        <dbReference type="ARBA" id="ARBA00004651"/>
    </source>
</evidence>
<accession>A0A5C6RZX1</accession>
<comment type="caution">
    <text evidence="7">The sequence shown here is derived from an EMBL/GenBank/DDBJ whole genome shotgun (WGS) entry which is preliminary data.</text>
</comment>
<dbReference type="RefSeq" id="WP_147097967.1">
    <property type="nucleotide sequence ID" value="NZ_VOOS01000001.1"/>
</dbReference>
<dbReference type="OrthoDB" id="1186186at2"/>
<feature type="transmembrane region" description="Helical" evidence="6">
    <location>
        <begin position="17"/>
        <end position="41"/>
    </location>
</feature>
<keyword evidence="4 6" id="KW-1133">Transmembrane helix</keyword>
<dbReference type="PANTHER" id="PTHR30250">
    <property type="entry name" value="PST FAMILY PREDICTED COLANIC ACID TRANSPORTER"/>
    <property type="match status" value="1"/>
</dbReference>
<proteinExistence type="predicted"/>
<keyword evidence="2" id="KW-1003">Cell membrane</keyword>
<feature type="transmembrane region" description="Helical" evidence="6">
    <location>
        <begin position="47"/>
        <end position="73"/>
    </location>
</feature>
<comment type="subcellular location">
    <subcellularLocation>
        <location evidence="1">Cell membrane</location>
        <topology evidence="1">Multi-pass membrane protein</topology>
    </subcellularLocation>
</comment>
<feature type="transmembrane region" description="Helical" evidence="6">
    <location>
        <begin position="216"/>
        <end position="239"/>
    </location>
</feature>
<keyword evidence="5 6" id="KW-0472">Membrane</keyword>
<evidence type="ECO:0000256" key="5">
    <source>
        <dbReference type="ARBA" id="ARBA00023136"/>
    </source>
</evidence>
<organism evidence="7 8">
    <name type="scientific">Vicingus serpentipes</name>
    <dbReference type="NCBI Taxonomy" id="1926625"/>
    <lineage>
        <taxon>Bacteria</taxon>
        <taxon>Pseudomonadati</taxon>
        <taxon>Bacteroidota</taxon>
        <taxon>Flavobacteriia</taxon>
        <taxon>Flavobacteriales</taxon>
        <taxon>Vicingaceae</taxon>
        <taxon>Vicingus</taxon>
    </lineage>
</organism>
<feature type="transmembrane region" description="Helical" evidence="6">
    <location>
        <begin position="297"/>
        <end position="315"/>
    </location>
</feature>
<evidence type="ECO:0000256" key="2">
    <source>
        <dbReference type="ARBA" id="ARBA00022475"/>
    </source>
</evidence>
<feature type="transmembrane region" description="Helical" evidence="6">
    <location>
        <begin position="259"/>
        <end position="277"/>
    </location>
</feature>